<protein>
    <recommendedName>
        <fullName evidence="2">phosphoribosylglycinamide formyltransferase 1</fullName>
        <ecNumber evidence="2">2.1.2.2</ecNumber>
    </recommendedName>
</protein>
<accession>A0A099L5W1</accession>
<dbReference type="Proteomes" id="UP000029868">
    <property type="component" value="Unassembled WGS sequence"/>
</dbReference>
<keyword evidence="4" id="KW-0658">Purine biosynthesis</keyword>
<dbReference type="RefSeq" id="WP_033080398.1">
    <property type="nucleotide sequence ID" value="NZ_JQEC01000002.1"/>
</dbReference>
<dbReference type="InterPro" id="IPR036477">
    <property type="entry name" value="Formyl_transf_N_sf"/>
</dbReference>
<comment type="caution">
    <text evidence="5">The sequence shown here is derived from an EMBL/GenBank/DDBJ whole genome shotgun (WGS) entry which is preliminary data.</text>
</comment>
<dbReference type="GO" id="GO:0006189">
    <property type="term" value="P:'de novo' IMP biosynthetic process"/>
    <property type="evidence" value="ECO:0007669"/>
    <property type="project" value="TreeGrafter"/>
</dbReference>
<name>A0A099L5W1_COLPS</name>
<evidence type="ECO:0000313" key="6">
    <source>
        <dbReference type="Proteomes" id="UP000029868"/>
    </source>
</evidence>
<evidence type="ECO:0000313" key="5">
    <source>
        <dbReference type="EMBL" id="KGJ97532.1"/>
    </source>
</evidence>
<proteinExistence type="predicted"/>
<evidence type="ECO:0000256" key="3">
    <source>
        <dbReference type="ARBA" id="ARBA00022679"/>
    </source>
</evidence>
<evidence type="ECO:0000256" key="2">
    <source>
        <dbReference type="ARBA" id="ARBA00012254"/>
    </source>
</evidence>
<organism evidence="5 6">
    <name type="scientific">Colwellia psychrerythraea</name>
    <name type="common">Vibrio psychroerythus</name>
    <dbReference type="NCBI Taxonomy" id="28229"/>
    <lineage>
        <taxon>Bacteria</taxon>
        <taxon>Pseudomonadati</taxon>
        <taxon>Pseudomonadota</taxon>
        <taxon>Gammaproteobacteria</taxon>
        <taxon>Alteromonadales</taxon>
        <taxon>Colwelliaceae</taxon>
        <taxon>Colwellia</taxon>
    </lineage>
</organism>
<dbReference type="OrthoDB" id="6157970at2"/>
<keyword evidence="3 5" id="KW-0808">Transferase</keyword>
<dbReference type="Gene3D" id="3.40.50.170">
    <property type="entry name" value="Formyl transferase, N-terminal domain"/>
    <property type="match status" value="1"/>
</dbReference>
<dbReference type="GO" id="GO:0005829">
    <property type="term" value="C:cytosol"/>
    <property type="evidence" value="ECO:0007669"/>
    <property type="project" value="TreeGrafter"/>
</dbReference>
<evidence type="ECO:0000256" key="1">
    <source>
        <dbReference type="ARBA" id="ARBA00005054"/>
    </source>
</evidence>
<dbReference type="PATRIC" id="fig|28229.3.peg.277"/>
<dbReference type="PANTHER" id="PTHR43369">
    <property type="entry name" value="PHOSPHORIBOSYLGLYCINAMIDE FORMYLTRANSFERASE"/>
    <property type="match status" value="1"/>
</dbReference>
<sequence length="279" mass="31652">MVKKKLVYVWSLRNAAADQAGQMIDYKGEQRYMKSVLEYLVMQLNNTDLGDLYTLEAVIFDDDLSLTADANKLKDYGINRQQAKKESWLYPERLEVQGRLLDDLLINVPSTYRQWPIGHAERAAGKDRFEQKLQTQFDHLQADVVMLDGLLVILNNLADEANPYFNKIANIHPGITCAESPFQRRGAMATLDALYGAKGQRVTNWQTMATEPAEIKRKTGASFHFIDKGIDSGPVIIDVLNTEITAEDTILELRWNNFHSSLFPAMREGLSVLAQKENK</sequence>
<dbReference type="AlphaFoldDB" id="A0A099L5W1"/>
<dbReference type="EC" id="2.1.2.2" evidence="2"/>
<comment type="pathway">
    <text evidence="1">Purine metabolism; IMP biosynthesis via de novo pathway; N(2)-formyl-N(1)-(5-phospho-D-ribosyl)glycinamide from N(1)-(5-phospho-D-ribosyl)glycinamide (10-formyl THF route): step 1/1.</text>
</comment>
<dbReference type="SUPFAM" id="SSF53328">
    <property type="entry name" value="Formyltransferase"/>
    <property type="match status" value="1"/>
</dbReference>
<evidence type="ECO:0000256" key="4">
    <source>
        <dbReference type="ARBA" id="ARBA00022755"/>
    </source>
</evidence>
<reference evidence="5 6" key="1">
    <citation type="submission" date="2014-08" db="EMBL/GenBank/DDBJ databases">
        <title>Genomic and Phenotypic Diversity of Colwellia psychrerythraea strains from Disparate Marine Basins.</title>
        <authorList>
            <person name="Techtmann S.M."/>
            <person name="Stelling S.C."/>
            <person name="Utturkar S.M."/>
            <person name="Alshibli N."/>
            <person name="Harris A."/>
            <person name="Brown S.D."/>
            <person name="Hazen T.C."/>
        </authorList>
    </citation>
    <scope>NUCLEOTIDE SEQUENCE [LARGE SCALE GENOMIC DNA]</scope>
    <source>
        <strain evidence="5 6">GAB14E</strain>
    </source>
</reference>
<dbReference type="GO" id="GO:0004644">
    <property type="term" value="F:phosphoribosylglycinamide formyltransferase activity"/>
    <property type="evidence" value="ECO:0007669"/>
    <property type="project" value="UniProtKB-EC"/>
</dbReference>
<gene>
    <name evidence="5" type="ORF">GAB14E_1121</name>
</gene>
<dbReference type="EMBL" id="JQEC01000002">
    <property type="protein sequence ID" value="KGJ97532.1"/>
    <property type="molecule type" value="Genomic_DNA"/>
</dbReference>
<dbReference type="PANTHER" id="PTHR43369:SF2">
    <property type="entry name" value="PHOSPHORIBOSYLGLYCINAMIDE FORMYLTRANSFERASE"/>
    <property type="match status" value="1"/>
</dbReference>